<protein>
    <submittedName>
        <fullName evidence="2">Uncharacterized protein</fullName>
    </submittedName>
</protein>
<evidence type="ECO:0000313" key="2">
    <source>
        <dbReference type="EMBL" id="MDJ1371475.1"/>
    </source>
</evidence>
<feature type="compositionally biased region" description="Basic and acidic residues" evidence="1">
    <location>
        <begin position="55"/>
        <end position="68"/>
    </location>
</feature>
<dbReference type="EMBL" id="PXVD01000013">
    <property type="protein sequence ID" value="MDJ1371475.1"/>
    <property type="molecule type" value="Genomic_DNA"/>
</dbReference>
<dbReference type="Proteomes" id="UP001170379">
    <property type="component" value="Unassembled WGS sequence"/>
</dbReference>
<gene>
    <name evidence="2" type="ORF">C7K25_08860</name>
</gene>
<proteinExistence type="predicted"/>
<evidence type="ECO:0000256" key="1">
    <source>
        <dbReference type="SAM" id="MobiDB-lite"/>
    </source>
</evidence>
<reference evidence="2" key="2">
    <citation type="journal article" date="2022" name="Sci. Rep.">
        <title>In silico prediction of the enzymes involved in the degradation of the herbicide molinate by Gulosibacter molinativorax ON4T.</title>
        <authorList>
            <person name="Lopes A.R."/>
            <person name="Bunin E."/>
            <person name="Viana A.T."/>
            <person name="Froufe H."/>
            <person name="Munoz-Merida A."/>
            <person name="Pinho D."/>
            <person name="Figueiredo J."/>
            <person name="Barroso C."/>
            <person name="Vaz-Moreira I."/>
            <person name="Bellanger X."/>
            <person name="Egas C."/>
            <person name="Nunes O.C."/>
        </authorList>
    </citation>
    <scope>NUCLEOTIDE SEQUENCE</scope>
    <source>
        <strain evidence="2">ON4</strain>
    </source>
</reference>
<accession>A0ABT7C8Q3</accession>
<sequence>MARQQRRVRTEPQPGVDPTPQKFPASADVPERVEVTLAEEDRDDSWGTSGEADSNDERLRDNIPPHNV</sequence>
<evidence type="ECO:0000313" key="3">
    <source>
        <dbReference type="Proteomes" id="UP001170379"/>
    </source>
</evidence>
<comment type="caution">
    <text evidence="2">The sequence shown here is derived from an EMBL/GenBank/DDBJ whole genome shotgun (WGS) entry which is preliminary data.</text>
</comment>
<dbReference type="RefSeq" id="WP_026936722.1">
    <property type="nucleotide sequence ID" value="NZ_CP028426.1"/>
</dbReference>
<keyword evidence="3" id="KW-1185">Reference proteome</keyword>
<organism evidence="2 3">
    <name type="scientific">Gulosibacter molinativorax</name>
    <dbReference type="NCBI Taxonomy" id="256821"/>
    <lineage>
        <taxon>Bacteria</taxon>
        <taxon>Bacillati</taxon>
        <taxon>Actinomycetota</taxon>
        <taxon>Actinomycetes</taxon>
        <taxon>Micrococcales</taxon>
        <taxon>Microbacteriaceae</taxon>
        <taxon>Gulosibacter</taxon>
    </lineage>
</organism>
<feature type="region of interest" description="Disordered" evidence="1">
    <location>
        <begin position="1"/>
        <end position="68"/>
    </location>
</feature>
<name>A0ABT7C8Q3_9MICO</name>
<reference evidence="2" key="1">
    <citation type="submission" date="2018-03" db="EMBL/GenBank/DDBJ databases">
        <authorList>
            <person name="Nunes O.C."/>
            <person name="Lopes A.R."/>
            <person name="Froufe H."/>
            <person name="Munoz-Merida A."/>
            <person name="Barroso C."/>
            <person name="Egas C."/>
        </authorList>
    </citation>
    <scope>NUCLEOTIDE SEQUENCE</scope>
    <source>
        <strain evidence="2">ON4</strain>
    </source>
</reference>